<dbReference type="Proteomes" id="UP001144204">
    <property type="component" value="Unassembled WGS sequence"/>
</dbReference>
<organism evidence="1 2">
    <name type="scientific">Philodulcilactobacillus myokoensis</name>
    <dbReference type="NCBI Taxonomy" id="2929573"/>
    <lineage>
        <taxon>Bacteria</taxon>
        <taxon>Bacillati</taxon>
        <taxon>Bacillota</taxon>
        <taxon>Bacilli</taxon>
        <taxon>Lactobacillales</taxon>
        <taxon>Lactobacillaceae</taxon>
        <taxon>Philodulcilactobacillus</taxon>
    </lineage>
</organism>
<accession>A0A9W6B280</accession>
<evidence type="ECO:0000313" key="1">
    <source>
        <dbReference type="EMBL" id="GLB47545.1"/>
    </source>
</evidence>
<dbReference type="RefSeq" id="WP_286137082.1">
    <property type="nucleotide sequence ID" value="NZ_BRPL01000004.1"/>
</dbReference>
<dbReference type="EMBL" id="BRPL01000004">
    <property type="protein sequence ID" value="GLB47545.1"/>
    <property type="molecule type" value="Genomic_DNA"/>
</dbReference>
<dbReference type="AlphaFoldDB" id="A0A9W6B280"/>
<evidence type="ECO:0008006" key="3">
    <source>
        <dbReference type="Google" id="ProtNLM"/>
    </source>
</evidence>
<gene>
    <name evidence="1" type="ORF">WR164_15240</name>
</gene>
<proteinExistence type="predicted"/>
<name>A0A9W6B280_9LACO</name>
<protein>
    <recommendedName>
        <fullName evidence="3">SAP domain-containing protein</fullName>
    </recommendedName>
</protein>
<evidence type="ECO:0000313" key="2">
    <source>
        <dbReference type="Proteomes" id="UP001144204"/>
    </source>
</evidence>
<reference evidence="1" key="2">
    <citation type="journal article" date="2023" name="PLoS ONE">
        <title>Philodulcilactobacillus myokoensis gen. nov., sp. nov., a fructophilic, acidophilic, and agar-phobic lactic acid bacterium isolated from fermented vegetable extracts.</title>
        <authorList>
            <person name="Kouya T."/>
            <person name="Ishiyama Y."/>
            <person name="Ohashi S."/>
            <person name="Kumakubo R."/>
            <person name="Yamazaki T."/>
            <person name="Otaki T."/>
        </authorList>
    </citation>
    <scope>NUCLEOTIDE SEQUENCE</scope>
    <source>
        <strain evidence="1">WR16-4</strain>
    </source>
</reference>
<keyword evidence="2" id="KW-1185">Reference proteome</keyword>
<comment type="caution">
    <text evidence="1">The sequence shown here is derived from an EMBL/GenBank/DDBJ whole genome shotgun (WGS) entry which is preliminary data.</text>
</comment>
<reference evidence="1" key="1">
    <citation type="submission" date="2022-07" db="EMBL/GenBank/DDBJ databases">
        <authorList>
            <person name="Kouya T."/>
            <person name="Ishiyama Y."/>
        </authorList>
    </citation>
    <scope>NUCLEOTIDE SEQUENCE</scope>
    <source>
        <strain evidence="1">WR16-4</strain>
    </source>
</reference>
<sequence>MTRPQFNQITSPNEFLKFYWYKEELRLICWRLQLPTSGTKANLNHYILQYLNGIPVNQIQPIKSRHLKNDLKAKQTNLNTKLLNSGFALNNQARLFFANYFNVKRFTFKKVKIKSII</sequence>
<dbReference type="Pfam" id="PF18953">
    <property type="entry name" value="SAP_new25"/>
    <property type="match status" value="1"/>
</dbReference>